<dbReference type="Pfam" id="PF00118">
    <property type="entry name" value="Cpn60_TCP1"/>
    <property type="match status" value="1"/>
</dbReference>
<keyword evidence="14" id="KW-1185">Reference proteome</keyword>
<dbReference type="InterPro" id="IPR027413">
    <property type="entry name" value="GROEL-like_equatorial_sf"/>
</dbReference>
<dbReference type="Gene3D" id="3.50.7.10">
    <property type="entry name" value="GroEL"/>
    <property type="match status" value="1"/>
</dbReference>
<dbReference type="PANTHER" id="PTHR11353">
    <property type="entry name" value="CHAPERONIN"/>
    <property type="match status" value="1"/>
</dbReference>
<comment type="subcellular location">
    <subcellularLocation>
        <location evidence="1">Cytoplasm</location>
    </subcellularLocation>
</comment>
<dbReference type="PROSITE" id="PS00751">
    <property type="entry name" value="TCP1_2"/>
    <property type="match status" value="1"/>
</dbReference>
<dbReference type="Gene3D" id="1.10.560.10">
    <property type="entry name" value="GroEL-like equatorial domain"/>
    <property type="match status" value="1"/>
</dbReference>
<feature type="non-terminal residue" evidence="13">
    <location>
        <position position="527"/>
    </location>
</feature>
<dbReference type="GO" id="GO:0016887">
    <property type="term" value="F:ATP hydrolysis activity"/>
    <property type="evidence" value="ECO:0007669"/>
    <property type="project" value="InterPro"/>
</dbReference>
<evidence type="ECO:0000256" key="4">
    <source>
        <dbReference type="ARBA" id="ARBA00022741"/>
    </source>
</evidence>
<dbReference type="PROSITE" id="PS00750">
    <property type="entry name" value="TCP1_1"/>
    <property type="match status" value="1"/>
</dbReference>
<dbReference type="InterPro" id="IPR027410">
    <property type="entry name" value="TCP-1-like_intermed_sf"/>
</dbReference>
<accession>A0A5J5CFV5</accession>
<dbReference type="PRINTS" id="PR00304">
    <property type="entry name" value="TCOMPLEXTCP1"/>
</dbReference>
<dbReference type="InterPro" id="IPR017998">
    <property type="entry name" value="Chaperone_TCP-1"/>
</dbReference>
<evidence type="ECO:0000256" key="9">
    <source>
        <dbReference type="ARBA" id="ARBA00049360"/>
    </source>
</evidence>
<dbReference type="AlphaFoldDB" id="A0A5J5CFV5"/>
<evidence type="ECO:0000256" key="12">
    <source>
        <dbReference type="RuleBase" id="RU004187"/>
    </source>
</evidence>
<dbReference type="Proteomes" id="UP000327493">
    <property type="component" value="Chromosome 22"/>
</dbReference>
<comment type="caution">
    <text evidence="13">The sequence shown here is derived from an EMBL/GenBank/DDBJ whole genome shotgun (WGS) entry which is preliminary data.</text>
</comment>
<dbReference type="PROSITE" id="PS00995">
    <property type="entry name" value="TCP1_3"/>
    <property type="match status" value="1"/>
</dbReference>
<gene>
    <name evidence="13" type="ORF">FQN60_013790</name>
</gene>
<sequence length="527" mass="58017">MSAFGTLAFDDYGRPFLIIKDQDTKTRLTGIDALKSHIMAAKAVASTLRTSLGPNGLDKMMVDRDGEVTVTNDGATILSMMDVDHQIAKLMVELSKSQDDEIGDGTTGVVVLAGALLEQAEQLLDRGIHPIRVSDGYDLAARIATDELDRIAETLLINRCHRQMAEIAVNAILTVADMERKDVDFELIKMEGKVGGKLEDTQLIKGVIVDKEFSHPQMPKVLKDVKMAILTCPFEPPKPKTKHKLDVTCVEDYKALQKYEKDKFEEMIKQIKSNGANLAICQWGFDDEANHLLLQNELPAVRWVGGPEIELIAIATGGRIVPRFSELTPEKLGTAGVVKEITFGTTKDRMLVIQECKNTRAVTIFIRGGNKMIVEEAKRALHDALCVIRNLVRDNRIVYGGGASEIACALAVNQAAEKCPSLEQYAMRSFADALEVIPMALAENSGYNPIQTMTEVRAKQVKENNPFLGIDCLRNNTNDMKQQHVVETLIGKKQQILLATQADVMCGNPSPAEAQCSDVFGLTMLHQ</sequence>
<evidence type="ECO:0000256" key="6">
    <source>
        <dbReference type="ARBA" id="ARBA00023186"/>
    </source>
</evidence>
<dbReference type="InterPro" id="IPR012718">
    <property type="entry name" value="Chap_CCT_epsi"/>
</dbReference>
<proteinExistence type="inferred from homology"/>
<dbReference type="GO" id="GO:0005524">
    <property type="term" value="F:ATP binding"/>
    <property type="evidence" value="ECO:0007669"/>
    <property type="project" value="UniProtKB-KW"/>
</dbReference>
<dbReference type="InterPro" id="IPR054827">
    <property type="entry name" value="thermosome_alpha"/>
</dbReference>
<dbReference type="InterPro" id="IPR002423">
    <property type="entry name" value="Cpn60/GroEL/TCP-1"/>
</dbReference>
<dbReference type="NCBIfam" id="NF041082">
    <property type="entry name" value="thermosome_alpha"/>
    <property type="match status" value="1"/>
</dbReference>
<evidence type="ECO:0000256" key="5">
    <source>
        <dbReference type="ARBA" id="ARBA00022840"/>
    </source>
</evidence>
<dbReference type="InterPro" id="IPR002194">
    <property type="entry name" value="Chaperonin_TCP-1_CS"/>
</dbReference>
<reference evidence="13 14" key="1">
    <citation type="submission" date="2019-08" db="EMBL/GenBank/DDBJ databases">
        <title>A chromosome-level genome assembly, high-density linkage maps, and genome scans reveal the genomic architecture of hybrid incompatibilities underlying speciation via character displacement in darters (Percidae: Etheostominae).</title>
        <authorList>
            <person name="Moran R.L."/>
            <person name="Catchen J.M."/>
            <person name="Fuller R.C."/>
        </authorList>
    </citation>
    <scope>NUCLEOTIDE SEQUENCE [LARGE SCALE GENOMIC DNA]</scope>
    <source>
        <strain evidence="13">EspeVRDwgs_2016</strain>
        <tissue evidence="13">Muscle</tissue>
    </source>
</reference>
<dbReference type="FunFam" id="3.50.7.10:FF:000003">
    <property type="entry name" value="T-complex protein 1 subunit epsilon"/>
    <property type="match status" value="1"/>
</dbReference>
<dbReference type="SUPFAM" id="SSF54849">
    <property type="entry name" value="GroEL-intermediate domain like"/>
    <property type="match status" value="1"/>
</dbReference>
<evidence type="ECO:0000256" key="3">
    <source>
        <dbReference type="ARBA" id="ARBA00022490"/>
    </source>
</evidence>
<evidence type="ECO:0000256" key="8">
    <source>
        <dbReference type="ARBA" id="ARBA00033325"/>
    </source>
</evidence>
<dbReference type="EMBL" id="VOFY01000022">
    <property type="protein sequence ID" value="KAA8580832.1"/>
    <property type="molecule type" value="Genomic_DNA"/>
</dbReference>
<dbReference type="GO" id="GO:0005832">
    <property type="term" value="C:chaperonin-containing T-complex"/>
    <property type="evidence" value="ECO:0007669"/>
    <property type="project" value="UniProtKB-ARBA"/>
</dbReference>
<dbReference type="FunFam" id="1.10.560.10:FF:000053">
    <property type="entry name" value="T-complex protein 1 subunit delta"/>
    <property type="match status" value="1"/>
</dbReference>
<evidence type="ECO:0000256" key="1">
    <source>
        <dbReference type="ARBA" id="ARBA00004496"/>
    </source>
</evidence>
<dbReference type="Gene3D" id="3.30.260.10">
    <property type="entry name" value="TCP-1-like chaperonin intermediate domain"/>
    <property type="match status" value="1"/>
</dbReference>
<name>A0A5J5CFV5_9PERO</name>
<evidence type="ECO:0000256" key="7">
    <source>
        <dbReference type="ARBA" id="ARBA00024086"/>
    </source>
</evidence>
<dbReference type="SUPFAM" id="SSF48592">
    <property type="entry name" value="GroEL equatorial domain-like"/>
    <property type="match status" value="1"/>
</dbReference>
<keyword evidence="3" id="KW-0963">Cytoplasm</keyword>
<dbReference type="GO" id="GO:0140662">
    <property type="term" value="F:ATP-dependent protein folding chaperone"/>
    <property type="evidence" value="ECO:0007669"/>
    <property type="project" value="InterPro"/>
</dbReference>
<evidence type="ECO:0000256" key="2">
    <source>
        <dbReference type="ARBA" id="ARBA00008020"/>
    </source>
</evidence>
<comment type="function">
    <text evidence="10">Component of the chaperonin-containing T-complex (TRiC), a molecular chaperone complex that assists the folding of actin, tubulin and other proteins upon ATP hydrolysis. The TRiC complex mediates the folding of WRAP53/TCAB1, thereby regulating telomere maintenance. As part of the TRiC complex may play a role in the assembly of BBSome, a complex involved in ciliogenesis regulating transports vesicles to the cilia.</text>
</comment>
<comment type="catalytic activity">
    <reaction evidence="9">
        <text>ATP + H2O = ADP + phosphate + H(+)</text>
        <dbReference type="Rhea" id="RHEA:13065"/>
        <dbReference type="ChEBI" id="CHEBI:15377"/>
        <dbReference type="ChEBI" id="CHEBI:15378"/>
        <dbReference type="ChEBI" id="CHEBI:30616"/>
        <dbReference type="ChEBI" id="CHEBI:43474"/>
        <dbReference type="ChEBI" id="CHEBI:456216"/>
    </reaction>
</comment>
<dbReference type="CDD" id="cd03339">
    <property type="entry name" value="TCP1_epsilon"/>
    <property type="match status" value="1"/>
</dbReference>
<comment type="subunit">
    <text evidence="11">Component of the chaperonin-containing T-complex (TRiC), a hexadecamer composed of two identical back-to-back stacked rings enclosing a protein folding chamber. Each ring is made up of eight different subunits: TCP1/CCT1, CCT2, CCT3, CCT4, CCT5, CCT6A/CCT6, CCT7, CCT8. Interacts with PACRG. Interacts with DNAAF4. Interacts with DLEC1. Interacts with SPMAP2.</text>
</comment>
<evidence type="ECO:0000313" key="13">
    <source>
        <dbReference type="EMBL" id="KAA8580832.1"/>
    </source>
</evidence>
<dbReference type="SUPFAM" id="SSF52029">
    <property type="entry name" value="GroEL apical domain-like"/>
    <property type="match status" value="1"/>
</dbReference>
<evidence type="ECO:0000256" key="11">
    <source>
        <dbReference type="ARBA" id="ARBA00093473"/>
    </source>
</evidence>
<keyword evidence="5 12" id="KW-0067">ATP-binding</keyword>
<keyword evidence="4 12" id="KW-0547">Nucleotide-binding</keyword>
<evidence type="ECO:0000256" key="10">
    <source>
        <dbReference type="ARBA" id="ARBA00093360"/>
    </source>
</evidence>
<organism evidence="13 14">
    <name type="scientific">Etheostoma spectabile</name>
    <name type="common">orangethroat darter</name>
    <dbReference type="NCBI Taxonomy" id="54343"/>
    <lineage>
        <taxon>Eukaryota</taxon>
        <taxon>Metazoa</taxon>
        <taxon>Chordata</taxon>
        <taxon>Craniata</taxon>
        <taxon>Vertebrata</taxon>
        <taxon>Euteleostomi</taxon>
        <taxon>Actinopterygii</taxon>
        <taxon>Neopterygii</taxon>
        <taxon>Teleostei</taxon>
        <taxon>Neoteleostei</taxon>
        <taxon>Acanthomorphata</taxon>
        <taxon>Eupercaria</taxon>
        <taxon>Perciformes</taxon>
        <taxon>Percoidei</taxon>
        <taxon>Percidae</taxon>
        <taxon>Etheostomatinae</taxon>
        <taxon>Etheostoma</taxon>
    </lineage>
</organism>
<dbReference type="GO" id="GO:0051082">
    <property type="term" value="F:unfolded protein binding"/>
    <property type="evidence" value="ECO:0007669"/>
    <property type="project" value="InterPro"/>
</dbReference>
<protein>
    <recommendedName>
        <fullName evidence="7">T-complex protein 1 subunit epsilon</fullName>
    </recommendedName>
    <alternativeName>
        <fullName evidence="8">CCT-epsilon</fullName>
    </alternativeName>
</protein>
<evidence type="ECO:0000313" key="14">
    <source>
        <dbReference type="Proteomes" id="UP000327493"/>
    </source>
</evidence>
<dbReference type="InterPro" id="IPR027409">
    <property type="entry name" value="GroEL-like_apical_dom_sf"/>
</dbReference>
<comment type="similarity">
    <text evidence="2 12">Belongs to the TCP-1 chaperonin family.</text>
</comment>
<keyword evidence="6 12" id="KW-0143">Chaperone</keyword>